<gene>
    <name evidence="6" type="ORF">BWI75_00570</name>
</gene>
<dbReference type="PROSITE" id="PS00211">
    <property type="entry name" value="ABC_TRANSPORTER_1"/>
    <property type="match status" value="1"/>
</dbReference>
<organism evidence="6 7">
    <name type="scientific">Gloeocapsopsis dulcis AAB1 = 1H9</name>
    <dbReference type="NCBI Taxonomy" id="1433147"/>
    <lineage>
        <taxon>Bacteria</taxon>
        <taxon>Bacillati</taxon>
        <taxon>Cyanobacteriota</taxon>
        <taxon>Cyanophyceae</taxon>
        <taxon>Oscillatoriophycideae</taxon>
        <taxon>Chroococcales</taxon>
        <taxon>Chroococcaceae</taxon>
        <taxon>Gloeocapsopsis</taxon>
        <taxon>Gloeocapsopsis dulcis</taxon>
    </lineage>
</organism>
<dbReference type="GO" id="GO:0016887">
    <property type="term" value="F:ATP hydrolysis activity"/>
    <property type="evidence" value="ECO:0007669"/>
    <property type="project" value="InterPro"/>
</dbReference>
<comment type="similarity">
    <text evidence="1">Belongs to the ABC transporter superfamily.</text>
</comment>
<protein>
    <submittedName>
        <fullName evidence="6">Manganese ABC transporter ATP-binding protein</fullName>
    </submittedName>
</protein>
<feature type="domain" description="ABC transporter" evidence="5">
    <location>
        <begin position="2"/>
        <end position="233"/>
    </location>
</feature>
<dbReference type="PROSITE" id="PS50893">
    <property type="entry name" value="ABC_TRANSPORTER_2"/>
    <property type="match status" value="1"/>
</dbReference>
<dbReference type="Pfam" id="PF00005">
    <property type="entry name" value="ABC_tran"/>
    <property type="match status" value="1"/>
</dbReference>
<proteinExistence type="inferred from homology"/>
<dbReference type="OrthoDB" id="9806726at2"/>
<dbReference type="EMBL" id="NAPY01000001">
    <property type="protein sequence ID" value="MUL34892.1"/>
    <property type="molecule type" value="Genomic_DNA"/>
</dbReference>
<dbReference type="InterPro" id="IPR050153">
    <property type="entry name" value="Metal_Ion_Import_ABC"/>
</dbReference>
<evidence type="ECO:0000256" key="4">
    <source>
        <dbReference type="ARBA" id="ARBA00022840"/>
    </source>
</evidence>
<evidence type="ECO:0000256" key="3">
    <source>
        <dbReference type="ARBA" id="ARBA00022741"/>
    </source>
</evidence>
<evidence type="ECO:0000256" key="1">
    <source>
        <dbReference type="ARBA" id="ARBA00005417"/>
    </source>
</evidence>
<dbReference type="GO" id="GO:0005524">
    <property type="term" value="F:ATP binding"/>
    <property type="evidence" value="ECO:0007669"/>
    <property type="project" value="UniProtKB-KW"/>
</dbReference>
<dbReference type="InterPro" id="IPR027417">
    <property type="entry name" value="P-loop_NTPase"/>
</dbReference>
<name>A0A6N8FQF0_9CHRO</name>
<dbReference type="Proteomes" id="UP000441797">
    <property type="component" value="Unassembled WGS sequence"/>
</dbReference>
<keyword evidence="7" id="KW-1185">Reference proteome</keyword>
<dbReference type="Gene3D" id="3.40.50.300">
    <property type="entry name" value="P-loop containing nucleotide triphosphate hydrolases"/>
    <property type="match status" value="1"/>
</dbReference>
<keyword evidence="3" id="KW-0547">Nucleotide-binding</keyword>
<keyword evidence="2" id="KW-0813">Transport</keyword>
<dbReference type="CDD" id="cd03235">
    <property type="entry name" value="ABC_Metallic_Cations"/>
    <property type="match status" value="1"/>
</dbReference>
<dbReference type="FunFam" id="3.40.50.300:FF:000134">
    <property type="entry name" value="Iron-enterobactin ABC transporter ATP-binding protein"/>
    <property type="match status" value="1"/>
</dbReference>
<evidence type="ECO:0000256" key="2">
    <source>
        <dbReference type="ARBA" id="ARBA00022448"/>
    </source>
</evidence>
<dbReference type="PANTHER" id="PTHR42734:SF5">
    <property type="entry name" value="IRON TRANSPORT SYSTEM ATP-BINDING PROTEIN HI_0361-RELATED"/>
    <property type="match status" value="1"/>
</dbReference>
<dbReference type="InterPro" id="IPR017871">
    <property type="entry name" value="ABC_transporter-like_CS"/>
</dbReference>
<reference evidence="6 7" key="1">
    <citation type="journal article" date="2019" name="Front. Microbiol.">
        <title>Genomic Features for Desiccation Tolerance and Sugar Biosynthesis in the Extremophile Gloeocapsopsis sp. UTEX B3054.</title>
        <authorList>
            <person name="Urrejola C."/>
            <person name="Alcorta J."/>
            <person name="Salas L."/>
            <person name="Vasquez M."/>
            <person name="Polz M.F."/>
            <person name="Vicuna R."/>
            <person name="Diez B."/>
        </authorList>
    </citation>
    <scope>NUCLEOTIDE SEQUENCE [LARGE SCALE GENOMIC DNA]</scope>
    <source>
        <strain evidence="6 7">1H9</strain>
    </source>
</reference>
<evidence type="ECO:0000259" key="5">
    <source>
        <dbReference type="PROSITE" id="PS50893"/>
    </source>
</evidence>
<evidence type="ECO:0000313" key="7">
    <source>
        <dbReference type="Proteomes" id="UP000441797"/>
    </source>
</evidence>
<dbReference type="AlphaFoldDB" id="A0A6N8FQF0"/>
<keyword evidence="4 6" id="KW-0067">ATP-binding</keyword>
<accession>A0A6N8FQF0</accession>
<dbReference type="InterPro" id="IPR003593">
    <property type="entry name" value="AAA+_ATPase"/>
</dbReference>
<comment type="caution">
    <text evidence="6">The sequence shown here is derived from an EMBL/GenBank/DDBJ whole genome shotgun (WGS) entry which is preliminary data.</text>
</comment>
<dbReference type="SUPFAM" id="SSF52540">
    <property type="entry name" value="P-loop containing nucleoside triphosphate hydrolases"/>
    <property type="match status" value="1"/>
</dbReference>
<dbReference type="RefSeq" id="WP_105220285.1">
    <property type="nucleotide sequence ID" value="NZ_CAWNSU010000059.1"/>
</dbReference>
<evidence type="ECO:0000313" key="6">
    <source>
        <dbReference type="EMBL" id="MUL34892.1"/>
    </source>
</evidence>
<dbReference type="SMART" id="SM00382">
    <property type="entry name" value="AAA"/>
    <property type="match status" value="1"/>
</dbReference>
<sequence length="242" mass="27100">MLEVQHLAVNYQGISAVEDVSFCLHPGQIVGVIGPNGAGKSTLVKGILGLVPTASGRVRYRARSLKQQLHSVAYVPQRSAIDWDYPITVERVVLMGRTVHTGWLREHSRRSQEIAKAAMERVGIYDLRRRSIGELSGGQQQRVFLARTLAQEAELFFFDEPFVGIDKKTESIMFEVFEELKVQGKILLLITHDLGNTLTQCDRLLLLNRKIIANGSLKEVFTTENIQRAYGDGVLLLSKQIT</sequence>
<dbReference type="InterPro" id="IPR003439">
    <property type="entry name" value="ABC_transporter-like_ATP-bd"/>
</dbReference>
<dbReference type="PANTHER" id="PTHR42734">
    <property type="entry name" value="METAL TRANSPORT SYSTEM ATP-BINDING PROTEIN TM_0124-RELATED"/>
    <property type="match status" value="1"/>
</dbReference>